<dbReference type="AlphaFoldDB" id="A0A291B843"/>
<reference evidence="2" key="1">
    <citation type="submission" date="2017-04" db="EMBL/GenBank/DDBJ databases">
        <title>Genome evolution of the luminous symbionts of deep sea anglerfish.</title>
        <authorList>
            <person name="Hendry T.A."/>
        </authorList>
    </citation>
    <scope>NUCLEOTIDE SEQUENCE [LARGE SCALE GENOMIC DNA]</scope>
</reference>
<protein>
    <recommendedName>
        <fullName evidence="3">Mobile element protein</fullName>
    </recommendedName>
</protein>
<dbReference type="KEGG" id="elux:BTN50_0659"/>
<evidence type="ECO:0000313" key="1">
    <source>
        <dbReference type="EMBL" id="ATF09178.1"/>
    </source>
</evidence>
<proteinExistence type="predicted"/>
<evidence type="ECO:0000313" key="2">
    <source>
        <dbReference type="Proteomes" id="UP000218160"/>
    </source>
</evidence>
<gene>
    <name evidence="1" type="ORF">BTN50_0659</name>
</gene>
<name>A0A291B843_9GAMM</name>
<dbReference type="EMBL" id="CP020660">
    <property type="protein sequence ID" value="ATF09178.1"/>
    <property type="molecule type" value="Genomic_DNA"/>
</dbReference>
<evidence type="ECO:0008006" key="3">
    <source>
        <dbReference type="Google" id="ProtNLM"/>
    </source>
</evidence>
<dbReference type="Proteomes" id="UP000218160">
    <property type="component" value="Chromosome 1"/>
</dbReference>
<organism evidence="1 2">
    <name type="scientific">Candidatus Enterovibrio altilux</name>
    <dbReference type="NCBI Taxonomy" id="1927128"/>
    <lineage>
        <taxon>Bacteria</taxon>
        <taxon>Pseudomonadati</taxon>
        <taxon>Pseudomonadota</taxon>
        <taxon>Gammaproteobacteria</taxon>
        <taxon>Vibrionales</taxon>
        <taxon>Vibrionaceae</taxon>
        <taxon>Enterovibrio</taxon>
    </lineage>
</organism>
<accession>A0A291B843</accession>
<keyword evidence="2" id="KW-1185">Reference proteome</keyword>
<sequence>MDINTHEIIAAALNSLNAIAGEMLPSLLKQTRLRINEILKSSAYGAR</sequence>